<gene>
    <name evidence="1" type="ORF">AB0C36_21350</name>
</gene>
<name>A0ABV3DKT2_9ACTN</name>
<comment type="caution">
    <text evidence="1">The sequence shown here is derived from an EMBL/GenBank/DDBJ whole genome shotgun (WGS) entry which is preliminary data.</text>
</comment>
<organism evidence="1 2">
    <name type="scientific">Streptodolium elevatio</name>
    <dbReference type="NCBI Taxonomy" id="3157996"/>
    <lineage>
        <taxon>Bacteria</taxon>
        <taxon>Bacillati</taxon>
        <taxon>Actinomycetota</taxon>
        <taxon>Actinomycetes</taxon>
        <taxon>Kitasatosporales</taxon>
        <taxon>Streptomycetaceae</taxon>
        <taxon>Streptodolium</taxon>
    </lineage>
</organism>
<dbReference type="EMBL" id="JBEZFP010000055">
    <property type="protein sequence ID" value="MEU8136047.1"/>
    <property type="molecule type" value="Genomic_DNA"/>
</dbReference>
<reference evidence="1 2" key="1">
    <citation type="submission" date="2024-06" db="EMBL/GenBank/DDBJ databases">
        <title>The Natural Products Discovery Center: Release of the First 8490 Sequenced Strains for Exploring Actinobacteria Biosynthetic Diversity.</title>
        <authorList>
            <person name="Kalkreuter E."/>
            <person name="Kautsar S.A."/>
            <person name="Yang D."/>
            <person name="Bader C.D."/>
            <person name="Teijaro C.N."/>
            <person name="Fluegel L."/>
            <person name="Davis C.M."/>
            <person name="Simpson J.R."/>
            <person name="Lauterbach L."/>
            <person name="Steele A.D."/>
            <person name="Gui C."/>
            <person name="Meng S."/>
            <person name="Li G."/>
            <person name="Viehrig K."/>
            <person name="Ye F."/>
            <person name="Su P."/>
            <person name="Kiefer A.F."/>
            <person name="Nichols A."/>
            <person name="Cepeda A.J."/>
            <person name="Yan W."/>
            <person name="Fan B."/>
            <person name="Jiang Y."/>
            <person name="Adhikari A."/>
            <person name="Zheng C.-J."/>
            <person name="Schuster L."/>
            <person name="Cowan T.M."/>
            <person name="Smanski M.J."/>
            <person name="Chevrette M.G."/>
            <person name="De Carvalho L.P.S."/>
            <person name="Shen B."/>
        </authorList>
    </citation>
    <scope>NUCLEOTIDE SEQUENCE [LARGE SCALE GENOMIC DNA]</scope>
    <source>
        <strain evidence="1 2">NPDC048946</strain>
    </source>
</reference>
<dbReference type="RefSeq" id="WP_358356271.1">
    <property type="nucleotide sequence ID" value="NZ_JBEZFP010000055.1"/>
</dbReference>
<sequence length="131" mass="13919">MTTIPNPQIYRNAIDVIRERGWHQGDFFNDDGVAIGGCCIAGAIRYGTNGYPSVPSDATDEAEMWLVEKVLGAYYFDWVMLWASGGCADAVGKWNDAPDRTKAEVIAALEAAATAAESARAASQTGGEGRG</sequence>
<dbReference type="Pfam" id="PF19698">
    <property type="entry name" value="DUF6197"/>
    <property type="match status" value="1"/>
</dbReference>
<evidence type="ECO:0000313" key="1">
    <source>
        <dbReference type="EMBL" id="MEU8136047.1"/>
    </source>
</evidence>
<protein>
    <submittedName>
        <fullName evidence="1">Uncharacterized protein</fullName>
    </submittedName>
</protein>
<accession>A0ABV3DKT2</accession>
<dbReference type="Proteomes" id="UP001551482">
    <property type="component" value="Unassembled WGS sequence"/>
</dbReference>
<evidence type="ECO:0000313" key="2">
    <source>
        <dbReference type="Proteomes" id="UP001551482"/>
    </source>
</evidence>
<dbReference type="InterPro" id="IPR045677">
    <property type="entry name" value="DUF6197"/>
</dbReference>
<proteinExistence type="predicted"/>
<keyword evidence="2" id="KW-1185">Reference proteome</keyword>